<dbReference type="AlphaFoldDB" id="A0AA39R5P0"/>
<feature type="signal peptide" evidence="1">
    <location>
        <begin position="1"/>
        <end position="20"/>
    </location>
</feature>
<accession>A0AA39R5P0</accession>
<evidence type="ECO:0000313" key="2">
    <source>
        <dbReference type="EMBL" id="KAK0515357.1"/>
    </source>
</evidence>
<organism evidence="2 3">
    <name type="scientific">Cladonia borealis</name>
    <dbReference type="NCBI Taxonomy" id="184061"/>
    <lineage>
        <taxon>Eukaryota</taxon>
        <taxon>Fungi</taxon>
        <taxon>Dikarya</taxon>
        <taxon>Ascomycota</taxon>
        <taxon>Pezizomycotina</taxon>
        <taxon>Lecanoromycetes</taxon>
        <taxon>OSLEUM clade</taxon>
        <taxon>Lecanoromycetidae</taxon>
        <taxon>Lecanorales</taxon>
        <taxon>Lecanorineae</taxon>
        <taxon>Cladoniaceae</taxon>
        <taxon>Cladonia</taxon>
    </lineage>
</organism>
<keyword evidence="1" id="KW-0732">Signal</keyword>
<dbReference type="EMBL" id="JAFEKC020000004">
    <property type="protein sequence ID" value="KAK0515357.1"/>
    <property type="molecule type" value="Genomic_DNA"/>
</dbReference>
<proteinExistence type="predicted"/>
<feature type="chain" id="PRO_5041271099" evidence="1">
    <location>
        <begin position="21"/>
        <end position="138"/>
    </location>
</feature>
<gene>
    <name evidence="2" type="ORF">JMJ35_002736</name>
</gene>
<reference evidence="2" key="1">
    <citation type="submission" date="2023-03" db="EMBL/GenBank/DDBJ databases">
        <title>Complete genome of Cladonia borealis.</title>
        <authorList>
            <person name="Park H."/>
        </authorList>
    </citation>
    <scope>NUCLEOTIDE SEQUENCE</scope>
    <source>
        <strain evidence="2">ANT050790</strain>
    </source>
</reference>
<keyword evidence="3" id="KW-1185">Reference proteome</keyword>
<evidence type="ECO:0000256" key="1">
    <source>
        <dbReference type="SAM" id="SignalP"/>
    </source>
</evidence>
<comment type="caution">
    <text evidence="2">The sequence shown here is derived from an EMBL/GenBank/DDBJ whole genome shotgun (WGS) entry which is preliminary data.</text>
</comment>
<dbReference type="Proteomes" id="UP001166286">
    <property type="component" value="Unassembled WGS sequence"/>
</dbReference>
<sequence>MYFSKITTFAIVAALPAVFGSPILEARQDGTTCQTSSASPLTGDVTAVINQLKGLGAGILCAQTNGHASDCTTVVSSGTASIAICGGVDDGSSAISCSDVANYADEIQQTCLNGAPNDPNTRTGGTYTISASKRVEVV</sequence>
<name>A0AA39R5P0_9LECA</name>
<evidence type="ECO:0000313" key="3">
    <source>
        <dbReference type="Proteomes" id="UP001166286"/>
    </source>
</evidence>
<protein>
    <submittedName>
        <fullName evidence="2">Uncharacterized protein</fullName>
    </submittedName>
</protein>